<dbReference type="GO" id="GO:0050660">
    <property type="term" value="F:flavin adenine dinucleotide binding"/>
    <property type="evidence" value="ECO:0007669"/>
    <property type="project" value="InterPro"/>
</dbReference>
<evidence type="ECO:0000256" key="2">
    <source>
        <dbReference type="SAM" id="SignalP"/>
    </source>
</evidence>
<dbReference type="SUPFAM" id="SSF54373">
    <property type="entry name" value="FAD-linked reductases, C-terminal domain"/>
    <property type="match status" value="1"/>
</dbReference>
<dbReference type="PROSITE" id="PS00624">
    <property type="entry name" value="GMC_OXRED_2"/>
    <property type="match status" value="1"/>
</dbReference>
<dbReference type="InterPro" id="IPR000172">
    <property type="entry name" value="GMC_OxRdtase_N"/>
</dbReference>
<dbReference type="AlphaFoldDB" id="A0A9P9E2A2"/>
<dbReference type="PANTHER" id="PTHR11552:SF213">
    <property type="entry name" value="DEHYDROGENASE, PUTATIVE-RELATED"/>
    <property type="match status" value="1"/>
</dbReference>
<feature type="signal peptide" evidence="2">
    <location>
        <begin position="1"/>
        <end position="21"/>
    </location>
</feature>
<organism evidence="4 5">
    <name type="scientific">Dactylonectria macrodidyma</name>
    <dbReference type="NCBI Taxonomy" id="307937"/>
    <lineage>
        <taxon>Eukaryota</taxon>
        <taxon>Fungi</taxon>
        <taxon>Dikarya</taxon>
        <taxon>Ascomycota</taxon>
        <taxon>Pezizomycotina</taxon>
        <taxon>Sordariomycetes</taxon>
        <taxon>Hypocreomycetidae</taxon>
        <taxon>Hypocreales</taxon>
        <taxon>Nectriaceae</taxon>
        <taxon>Dactylonectria</taxon>
    </lineage>
</organism>
<protein>
    <recommendedName>
        <fullName evidence="3">Glucose-methanol-choline oxidoreductase N-terminal domain-containing protein</fullName>
    </recommendedName>
</protein>
<comment type="caution">
    <text evidence="4">The sequence shown here is derived from an EMBL/GenBank/DDBJ whole genome shotgun (WGS) entry which is preliminary data.</text>
</comment>
<name>A0A9P9E2A2_9HYPO</name>
<dbReference type="Gene3D" id="3.30.560.10">
    <property type="entry name" value="Glucose Oxidase, domain 3"/>
    <property type="match status" value="1"/>
</dbReference>
<dbReference type="Proteomes" id="UP000738349">
    <property type="component" value="Unassembled WGS sequence"/>
</dbReference>
<dbReference type="InterPro" id="IPR036188">
    <property type="entry name" value="FAD/NAD-bd_sf"/>
</dbReference>
<dbReference type="GO" id="GO:0016614">
    <property type="term" value="F:oxidoreductase activity, acting on CH-OH group of donors"/>
    <property type="evidence" value="ECO:0007669"/>
    <property type="project" value="InterPro"/>
</dbReference>
<gene>
    <name evidence="4" type="ORF">EDB81DRAFT_696143</name>
</gene>
<proteinExistence type="inferred from homology"/>
<dbReference type="Pfam" id="PF05199">
    <property type="entry name" value="GMC_oxred_C"/>
    <property type="match status" value="1"/>
</dbReference>
<dbReference type="SUPFAM" id="SSF51905">
    <property type="entry name" value="FAD/NAD(P)-binding domain"/>
    <property type="match status" value="1"/>
</dbReference>
<dbReference type="PIRSF" id="PIRSF000137">
    <property type="entry name" value="Alcohol_oxidase"/>
    <property type="match status" value="1"/>
</dbReference>
<reference evidence="4" key="1">
    <citation type="journal article" date="2021" name="Nat. Commun.">
        <title>Genetic determinants of endophytism in the Arabidopsis root mycobiome.</title>
        <authorList>
            <person name="Mesny F."/>
            <person name="Miyauchi S."/>
            <person name="Thiergart T."/>
            <person name="Pickel B."/>
            <person name="Atanasova L."/>
            <person name="Karlsson M."/>
            <person name="Huettel B."/>
            <person name="Barry K.W."/>
            <person name="Haridas S."/>
            <person name="Chen C."/>
            <person name="Bauer D."/>
            <person name="Andreopoulos W."/>
            <person name="Pangilinan J."/>
            <person name="LaButti K."/>
            <person name="Riley R."/>
            <person name="Lipzen A."/>
            <person name="Clum A."/>
            <person name="Drula E."/>
            <person name="Henrissat B."/>
            <person name="Kohler A."/>
            <person name="Grigoriev I.V."/>
            <person name="Martin F.M."/>
            <person name="Hacquard S."/>
        </authorList>
    </citation>
    <scope>NUCLEOTIDE SEQUENCE</scope>
    <source>
        <strain evidence="4">MPI-CAGE-AT-0147</strain>
    </source>
</reference>
<keyword evidence="5" id="KW-1185">Reference proteome</keyword>
<keyword evidence="2" id="KW-0732">Signal</keyword>
<evidence type="ECO:0000256" key="1">
    <source>
        <dbReference type="ARBA" id="ARBA00010790"/>
    </source>
</evidence>
<feature type="domain" description="Glucose-methanol-choline oxidoreductase N-terminal" evidence="3">
    <location>
        <begin position="353"/>
        <end position="367"/>
    </location>
</feature>
<dbReference type="InterPro" id="IPR012132">
    <property type="entry name" value="GMC_OxRdtase"/>
</dbReference>
<comment type="similarity">
    <text evidence="1">Belongs to the GMC oxidoreductase family.</text>
</comment>
<evidence type="ECO:0000313" key="5">
    <source>
        <dbReference type="Proteomes" id="UP000738349"/>
    </source>
</evidence>
<dbReference type="PANTHER" id="PTHR11552">
    <property type="entry name" value="GLUCOSE-METHANOL-CHOLINE GMC OXIDOREDUCTASE"/>
    <property type="match status" value="1"/>
</dbReference>
<dbReference type="InterPro" id="IPR007867">
    <property type="entry name" value="GMC_OxRtase_C"/>
</dbReference>
<feature type="chain" id="PRO_5040398698" description="Glucose-methanol-choline oxidoreductase N-terminal domain-containing protein" evidence="2">
    <location>
        <begin position="22"/>
        <end position="643"/>
    </location>
</feature>
<evidence type="ECO:0000259" key="3">
    <source>
        <dbReference type="PROSITE" id="PS00624"/>
    </source>
</evidence>
<evidence type="ECO:0000313" key="4">
    <source>
        <dbReference type="EMBL" id="KAH7130989.1"/>
    </source>
</evidence>
<dbReference type="OrthoDB" id="269227at2759"/>
<dbReference type="Pfam" id="PF00732">
    <property type="entry name" value="GMC_oxred_N"/>
    <property type="match status" value="1"/>
</dbReference>
<sequence length="643" mass="69866">MKLGLISLLGSFAAASPAAYGHSEYEYVIIGSGPGGGSLAANLARAGHSVLLLEAGGDDGASLLQQIPAMADIVSEDSAMSWSFFVNHYQNETQARRDSKYTYRLPNGTLWYGLGPPEDATPLGILYPRGATVGGSAQLNAMNFALPPDSDWDDIVELTGDETWNSENMRRYYIEVENCTYAPEGTAGHGFNGYVASNRNNITYVTDRPGVVEVSQHAFNATEGIDVESAEEVSELLQRDLNRDDPDRYAPGLFQLPLHIDSEKRRSGSWVYLHETLTAKCANGKPRYPLTLSTHSLATRVLFKKGHDGKPRASGVEYLKGEGLYSADKRYDASESGHLINVTASKEVIVAGGAFNTPQILKLSGVGPREELESHGIPVVVDLPAVGNYLQDNYEGGVTVEASVPWENNPFANCTFTLQPDDPCLQEWETSHTGPYGEGAAPLGLLYRSSVSETEHSDAFLFGAAGVVFRGYYPGYSTDTFPPTSWFWSVVKMQTGNQAGTVTLRSADPREAPEINFNFFAEGGDRDLQAIQEAVEHTLRIFNATRAPYSPLMIVEPHPGVDMKQAIMDEAFSHHATSTCRMGPAGDKNYCVDSEFKVNGIDGLRVVDASIFPRTPGGFPAAPTFMISQKAFETILKSRKHSG</sequence>
<dbReference type="Gene3D" id="3.50.50.60">
    <property type="entry name" value="FAD/NAD(P)-binding domain"/>
    <property type="match status" value="1"/>
</dbReference>
<dbReference type="EMBL" id="JAGMUV010000017">
    <property type="protein sequence ID" value="KAH7130989.1"/>
    <property type="molecule type" value="Genomic_DNA"/>
</dbReference>
<accession>A0A9P9E2A2</accession>